<dbReference type="GO" id="GO:0032259">
    <property type="term" value="P:methylation"/>
    <property type="evidence" value="ECO:0007669"/>
    <property type="project" value="UniProtKB-KW"/>
</dbReference>
<sequence>MPQTRPHLRQLALQCAAAFAVLSLAWPYFVMRNEILPWPATALAIGAVALLLASLTRQPWWWRLIHMLFAPLAWAVASLSIDPGWFFLAFIMLLLVYRGALTGQIPLFLSSKDTPAALAELMSERPGTRFIDLGAGIGSVLRPLARALPEAQLTGIENAPATWLAGYLRTAGLPNCTWRWGDIWRTSLAEYDVVYAFLSPAPMPALWAKVELEMPPGSLFISNSFPVPGVAASRIVEIDDARQTRLYCYRR</sequence>
<keyword evidence="4" id="KW-0472">Membrane</keyword>
<dbReference type="InterPro" id="IPR026170">
    <property type="entry name" value="FAM173A/B"/>
</dbReference>
<dbReference type="Proteomes" id="UP000886602">
    <property type="component" value="Unassembled WGS sequence"/>
</dbReference>
<evidence type="ECO:0000313" key="6">
    <source>
        <dbReference type="Proteomes" id="UP000886602"/>
    </source>
</evidence>
<dbReference type="AlphaFoldDB" id="A0A9D7FG49"/>
<dbReference type="PANTHER" id="PTHR13610">
    <property type="entry name" value="METHYLTRANSFERASE DOMAIN-CONTAINING PROTEIN"/>
    <property type="match status" value="1"/>
</dbReference>
<gene>
    <name evidence="5" type="ORF">IPJ48_14390</name>
</gene>
<feature type="transmembrane region" description="Helical" evidence="4">
    <location>
        <begin position="35"/>
        <end position="53"/>
    </location>
</feature>
<dbReference type="EMBL" id="JADJNC010000024">
    <property type="protein sequence ID" value="MBK7424161.1"/>
    <property type="molecule type" value="Genomic_DNA"/>
</dbReference>
<evidence type="ECO:0000313" key="5">
    <source>
        <dbReference type="EMBL" id="MBK7424161.1"/>
    </source>
</evidence>
<evidence type="ECO:0000256" key="2">
    <source>
        <dbReference type="ARBA" id="ARBA00022679"/>
    </source>
</evidence>
<dbReference type="Gene3D" id="3.40.50.150">
    <property type="entry name" value="Vaccinia Virus protein VP39"/>
    <property type="match status" value="1"/>
</dbReference>
<comment type="caution">
    <text evidence="5">The sequence shown here is derived from an EMBL/GenBank/DDBJ whole genome shotgun (WGS) entry which is preliminary data.</text>
</comment>
<protein>
    <submittedName>
        <fullName evidence="5">Class I SAM-dependent methyltransferase</fullName>
    </submittedName>
</protein>
<feature type="transmembrane region" description="Helical" evidence="4">
    <location>
        <begin position="83"/>
        <end position="101"/>
    </location>
</feature>
<evidence type="ECO:0000256" key="3">
    <source>
        <dbReference type="ARBA" id="ARBA00022691"/>
    </source>
</evidence>
<proteinExistence type="predicted"/>
<evidence type="ECO:0000256" key="1">
    <source>
        <dbReference type="ARBA" id="ARBA00022603"/>
    </source>
</evidence>
<dbReference type="GO" id="GO:0016279">
    <property type="term" value="F:protein-lysine N-methyltransferase activity"/>
    <property type="evidence" value="ECO:0007669"/>
    <property type="project" value="InterPro"/>
</dbReference>
<keyword evidence="4" id="KW-1133">Transmembrane helix</keyword>
<reference evidence="5" key="1">
    <citation type="submission" date="2020-10" db="EMBL/GenBank/DDBJ databases">
        <title>Connecting structure to function with the recovery of over 1000 high-quality activated sludge metagenome-assembled genomes encoding full-length rRNA genes using long-read sequencing.</title>
        <authorList>
            <person name="Singleton C.M."/>
            <person name="Petriglieri F."/>
            <person name="Kristensen J.M."/>
            <person name="Kirkegaard R.H."/>
            <person name="Michaelsen T.Y."/>
            <person name="Andersen M.H."/>
            <person name="Karst S.M."/>
            <person name="Dueholm M.S."/>
            <person name="Nielsen P.H."/>
            <person name="Albertsen M."/>
        </authorList>
    </citation>
    <scope>NUCLEOTIDE SEQUENCE</scope>
    <source>
        <strain evidence="5">EsbW_18-Q3-R4-48_MAXAC.044</strain>
    </source>
</reference>
<keyword evidence="3" id="KW-0949">S-adenosyl-L-methionine</keyword>
<dbReference type="InterPro" id="IPR029063">
    <property type="entry name" value="SAM-dependent_MTases_sf"/>
</dbReference>
<dbReference type="PANTHER" id="PTHR13610:SF9">
    <property type="entry name" value="FI06469P"/>
    <property type="match status" value="1"/>
</dbReference>
<keyword evidence="2" id="KW-0808">Transferase</keyword>
<dbReference type="SUPFAM" id="SSF53335">
    <property type="entry name" value="S-adenosyl-L-methionine-dependent methyltransferases"/>
    <property type="match status" value="1"/>
</dbReference>
<organism evidence="5 6">
    <name type="scientific">Candidatus Propionivibrio dominans</name>
    <dbReference type="NCBI Taxonomy" id="2954373"/>
    <lineage>
        <taxon>Bacteria</taxon>
        <taxon>Pseudomonadati</taxon>
        <taxon>Pseudomonadota</taxon>
        <taxon>Betaproteobacteria</taxon>
        <taxon>Rhodocyclales</taxon>
        <taxon>Rhodocyclaceae</taxon>
        <taxon>Propionivibrio</taxon>
    </lineage>
</organism>
<name>A0A9D7FG49_9RHOO</name>
<keyword evidence="1 5" id="KW-0489">Methyltransferase</keyword>
<keyword evidence="4" id="KW-0812">Transmembrane</keyword>
<accession>A0A9D7FG49</accession>
<evidence type="ECO:0000256" key="4">
    <source>
        <dbReference type="SAM" id="Phobius"/>
    </source>
</evidence>